<evidence type="ECO:0000256" key="2">
    <source>
        <dbReference type="ARBA" id="ARBA00008358"/>
    </source>
</evidence>
<evidence type="ECO:0000256" key="8">
    <source>
        <dbReference type="ARBA" id="ARBA00023136"/>
    </source>
</evidence>
<dbReference type="InterPro" id="IPR003413">
    <property type="entry name" value="T2SS_GspI_C"/>
</dbReference>
<dbReference type="PANTHER" id="PTHR38779:SF2">
    <property type="entry name" value="TYPE II SECRETION SYSTEM PROTEIN I-RELATED"/>
    <property type="match status" value="1"/>
</dbReference>
<keyword evidence="12" id="KW-1185">Reference proteome</keyword>
<comment type="subcellular location">
    <subcellularLocation>
        <location evidence="1 9">Cell inner membrane</location>
        <topology evidence="1 9">Single-pass membrane protein</topology>
    </subcellularLocation>
</comment>
<evidence type="ECO:0000313" key="11">
    <source>
        <dbReference type="EMBL" id="MES0875117.1"/>
    </source>
</evidence>
<dbReference type="EMBL" id="JBEPIJ010000021">
    <property type="protein sequence ID" value="MES0875117.1"/>
    <property type="molecule type" value="Genomic_DNA"/>
</dbReference>
<dbReference type="Pfam" id="PF02501">
    <property type="entry name" value="T2SSI"/>
    <property type="match status" value="1"/>
</dbReference>
<dbReference type="Pfam" id="PF07963">
    <property type="entry name" value="N_methyl"/>
    <property type="match status" value="1"/>
</dbReference>
<evidence type="ECO:0000313" key="12">
    <source>
        <dbReference type="Proteomes" id="UP001465331"/>
    </source>
</evidence>
<dbReference type="NCBIfam" id="TIGR01707">
    <property type="entry name" value="gspI"/>
    <property type="match status" value="1"/>
</dbReference>
<comment type="similarity">
    <text evidence="2 9">Belongs to the GSP I family.</text>
</comment>
<gene>
    <name evidence="11" type="primary">gspI</name>
    <name evidence="11" type="ORF">ABSH63_14030</name>
</gene>
<dbReference type="RefSeq" id="WP_352890514.1">
    <property type="nucleotide sequence ID" value="NZ_JBEPIJ010000021.1"/>
</dbReference>
<evidence type="ECO:0000259" key="10">
    <source>
        <dbReference type="Pfam" id="PF02501"/>
    </source>
</evidence>
<comment type="caution">
    <text evidence="11">The sequence shown here is derived from an EMBL/GenBank/DDBJ whole genome shotgun (WGS) entry which is preliminary data.</text>
</comment>
<keyword evidence="6 9" id="KW-0812">Transmembrane</keyword>
<evidence type="ECO:0000256" key="9">
    <source>
        <dbReference type="RuleBase" id="RU368030"/>
    </source>
</evidence>
<keyword evidence="3" id="KW-1003">Cell membrane</keyword>
<dbReference type="InterPro" id="IPR012902">
    <property type="entry name" value="N_methyl_site"/>
</dbReference>
<dbReference type="Gene3D" id="3.30.1300.30">
    <property type="entry name" value="GSPII I/J protein-like"/>
    <property type="match status" value="1"/>
</dbReference>
<keyword evidence="4 9" id="KW-0488">Methylation</keyword>
<evidence type="ECO:0000256" key="7">
    <source>
        <dbReference type="ARBA" id="ARBA00022989"/>
    </source>
</evidence>
<sequence>MRQTGFTLLEMVAAVAVLAIAMAAILSGMARYADNAARLRERTIALWVAHNRLTEIELQPVWPDVGRSDGEMDLAGQTWKWEVEVKKTTDEHLRRIDIRVLSPRRDGSAAALSAFLADTGRQ</sequence>
<dbReference type="InterPro" id="IPR045584">
    <property type="entry name" value="Pilin-like"/>
</dbReference>
<keyword evidence="5 9" id="KW-0997">Cell inner membrane</keyword>
<evidence type="ECO:0000256" key="5">
    <source>
        <dbReference type="ARBA" id="ARBA00022519"/>
    </source>
</evidence>
<proteinExistence type="inferred from homology"/>
<dbReference type="InterPro" id="IPR010052">
    <property type="entry name" value="T2SS_protein-GspI"/>
</dbReference>
<name>A0ABV2AD13_9GAMM</name>
<feature type="domain" description="Type II secretion system protein GspI C-terminal" evidence="10">
    <location>
        <begin position="39"/>
        <end position="116"/>
    </location>
</feature>
<dbReference type="Proteomes" id="UP001465331">
    <property type="component" value="Unassembled WGS sequence"/>
</dbReference>
<comment type="PTM">
    <text evidence="9">Cleaved by prepilin peptidase.</text>
</comment>
<dbReference type="PANTHER" id="PTHR38779">
    <property type="entry name" value="TYPE II SECRETION SYSTEM PROTEIN I-RELATED"/>
    <property type="match status" value="1"/>
</dbReference>
<dbReference type="SUPFAM" id="SSF54523">
    <property type="entry name" value="Pili subunits"/>
    <property type="match status" value="1"/>
</dbReference>
<accession>A0ABV2AD13</accession>
<comment type="subunit">
    <text evidence="9">Type II secretion is composed of four main components: the outer membrane complex, the inner membrane complex, the cytoplasmic secretion ATPase and the periplasm-spanning pseudopilus.</text>
</comment>
<dbReference type="NCBIfam" id="TIGR02532">
    <property type="entry name" value="IV_pilin_GFxxxE"/>
    <property type="match status" value="1"/>
</dbReference>
<evidence type="ECO:0000256" key="6">
    <source>
        <dbReference type="ARBA" id="ARBA00022692"/>
    </source>
</evidence>
<protein>
    <recommendedName>
        <fullName evidence="9">Type II secretion system protein I</fullName>
        <shortName evidence="9">T2SS minor pseudopilin I</shortName>
    </recommendedName>
</protein>
<keyword evidence="8 9" id="KW-0472">Membrane</keyword>
<evidence type="ECO:0000256" key="1">
    <source>
        <dbReference type="ARBA" id="ARBA00004377"/>
    </source>
</evidence>
<dbReference type="PROSITE" id="PS00409">
    <property type="entry name" value="PROKAR_NTER_METHYL"/>
    <property type="match status" value="1"/>
</dbReference>
<reference evidence="11 12" key="1">
    <citation type="submission" date="2024-06" db="EMBL/GenBank/DDBJ databases">
        <authorList>
            <person name="Li Z."/>
            <person name="Jiang Y."/>
        </authorList>
    </citation>
    <scope>NUCLEOTIDE SEQUENCE [LARGE SCALE GENOMIC DNA]</scope>
    <source>
        <strain evidence="11 12">HSW-8</strain>
    </source>
</reference>
<evidence type="ECO:0000256" key="4">
    <source>
        <dbReference type="ARBA" id="ARBA00022481"/>
    </source>
</evidence>
<keyword evidence="7 9" id="KW-1133">Transmembrane helix</keyword>
<feature type="transmembrane region" description="Helical" evidence="9">
    <location>
        <begin position="12"/>
        <end position="33"/>
    </location>
</feature>
<organism evidence="11 12">
    <name type="scientific">Sinimarinibacterium thermocellulolyticum</name>
    <dbReference type="NCBI Taxonomy" id="3170016"/>
    <lineage>
        <taxon>Bacteria</taxon>
        <taxon>Pseudomonadati</taxon>
        <taxon>Pseudomonadota</taxon>
        <taxon>Gammaproteobacteria</taxon>
        <taxon>Nevskiales</taxon>
        <taxon>Nevskiaceae</taxon>
        <taxon>Sinimarinibacterium</taxon>
    </lineage>
</organism>
<evidence type="ECO:0000256" key="3">
    <source>
        <dbReference type="ARBA" id="ARBA00022475"/>
    </source>
</evidence>
<comment type="function">
    <text evidence="9">Component of the type II secretion system required for the energy-dependent secretion of extracellular factors such as proteases and toxins from the periplasm.</text>
</comment>